<sequence length="429" mass="47211">MSDTGEGPSAPPPKATLKKQPKNAVRKSKAERDKLEKEEAKRRAERMREAQADERAAEASRKAQYGYQDERSGRGSRGGDRGRGRVITRPGRGGRGGFMGAPSFNTHGGGGSLPNTGSRGTGSRGARATSTRGGAKREPQIKTDADGDVSMLGLPPITKTEKEVYEIDSDEDEEAGQRVDIEHMMTIHNISSTDSDDDIDMTGELAGKGKKPAKGKSSKPPALAPVRIPRHEHPERKLGINTEASAASVSDAKRQLEVHDPDKATTGPGRKSKGKAKEVQYVGEKQLFRGVYIDEDPVIKPDPDDPEAVTEDHGKTKARSPTRARRKSSFKRTKSPGAQTEEEKRERAIQEHEASTIYDELGPSKRILVDGENGPEWVEHDQRTNNVYLFQLPPVMPGLVSATAKRHREPAHQNRRRWHQRDGHPRDHL</sequence>
<evidence type="ECO:0000313" key="2">
    <source>
        <dbReference type="EMBL" id="KAB8360591.1"/>
    </source>
</evidence>
<comment type="caution">
    <text evidence="2">The sequence shown here is derived from an EMBL/GenBank/DDBJ whole genome shotgun (WGS) entry which is preliminary data.</text>
</comment>
<dbReference type="EMBL" id="VIBQ01000017">
    <property type="protein sequence ID" value="KAB8360591.1"/>
    <property type="molecule type" value="Genomic_DNA"/>
</dbReference>
<dbReference type="AlphaFoldDB" id="A0A5N6KY24"/>
<evidence type="ECO:0000256" key="1">
    <source>
        <dbReference type="SAM" id="MobiDB-lite"/>
    </source>
</evidence>
<feature type="compositionally biased region" description="Low complexity" evidence="1">
    <location>
        <begin position="124"/>
        <end position="133"/>
    </location>
</feature>
<feature type="compositionally biased region" description="Basic and acidic residues" evidence="1">
    <location>
        <begin position="341"/>
        <end position="354"/>
    </location>
</feature>
<feature type="compositionally biased region" description="Basic residues" evidence="1">
    <location>
        <begin position="208"/>
        <end position="217"/>
    </location>
</feature>
<feature type="compositionally biased region" description="Basic and acidic residues" evidence="1">
    <location>
        <begin position="420"/>
        <end position="429"/>
    </location>
</feature>
<evidence type="ECO:0000313" key="3">
    <source>
        <dbReference type="Proteomes" id="UP000327013"/>
    </source>
</evidence>
<feature type="compositionally biased region" description="Basic and acidic residues" evidence="1">
    <location>
        <begin position="135"/>
        <end position="145"/>
    </location>
</feature>
<feature type="compositionally biased region" description="Basic and acidic residues" evidence="1">
    <location>
        <begin position="229"/>
        <end position="238"/>
    </location>
</feature>
<feature type="region of interest" description="Disordered" evidence="1">
    <location>
        <begin position="403"/>
        <end position="429"/>
    </location>
</feature>
<feature type="region of interest" description="Disordered" evidence="1">
    <location>
        <begin position="1"/>
        <end position="358"/>
    </location>
</feature>
<feature type="compositionally biased region" description="Basic and acidic residues" evidence="1">
    <location>
        <begin position="175"/>
        <end position="185"/>
    </location>
</feature>
<dbReference type="OrthoDB" id="5836119at2759"/>
<feature type="compositionally biased region" description="Basic residues" evidence="1">
    <location>
        <begin position="16"/>
        <end position="27"/>
    </location>
</feature>
<feature type="compositionally biased region" description="Basic and acidic residues" evidence="1">
    <location>
        <begin position="28"/>
        <end position="61"/>
    </location>
</feature>
<dbReference type="Proteomes" id="UP000327013">
    <property type="component" value="Unassembled WGS sequence"/>
</dbReference>
<proteinExistence type="predicted"/>
<feature type="compositionally biased region" description="Basic and acidic residues" evidence="1">
    <location>
        <begin position="251"/>
        <end position="263"/>
    </location>
</feature>
<protein>
    <submittedName>
        <fullName evidence="2">Uncharacterized protein</fullName>
    </submittedName>
</protein>
<reference evidence="2 3" key="1">
    <citation type="submission" date="2019-06" db="EMBL/GenBank/DDBJ databases">
        <title>A chromosomal-level reference genome of Carpinus fangiana (Coryloideae, Betulaceae).</title>
        <authorList>
            <person name="Yang X."/>
            <person name="Wang Z."/>
            <person name="Zhang L."/>
            <person name="Hao G."/>
            <person name="Liu J."/>
            <person name="Yang Y."/>
        </authorList>
    </citation>
    <scope>NUCLEOTIDE SEQUENCE [LARGE SCALE GENOMIC DNA]</scope>
    <source>
        <strain evidence="2">Cfa_2016G</strain>
        <tissue evidence="2">Leaf</tissue>
    </source>
</reference>
<feature type="compositionally biased region" description="Basic and acidic residues" evidence="1">
    <location>
        <begin position="68"/>
        <end position="83"/>
    </location>
</feature>
<feature type="compositionally biased region" description="Basic residues" evidence="1">
    <location>
        <begin position="316"/>
        <end position="334"/>
    </location>
</feature>
<name>A0A5N6KY24_9ROSI</name>
<organism evidence="2 3">
    <name type="scientific">Carpinus fangiana</name>
    <dbReference type="NCBI Taxonomy" id="176857"/>
    <lineage>
        <taxon>Eukaryota</taxon>
        <taxon>Viridiplantae</taxon>
        <taxon>Streptophyta</taxon>
        <taxon>Embryophyta</taxon>
        <taxon>Tracheophyta</taxon>
        <taxon>Spermatophyta</taxon>
        <taxon>Magnoliopsida</taxon>
        <taxon>eudicotyledons</taxon>
        <taxon>Gunneridae</taxon>
        <taxon>Pentapetalae</taxon>
        <taxon>rosids</taxon>
        <taxon>fabids</taxon>
        <taxon>Fagales</taxon>
        <taxon>Betulaceae</taxon>
        <taxon>Carpinus</taxon>
    </lineage>
</organism>
<keyword evidence="3" id="KW-1185">Reference proteome</keyword>
<feature type="compositionally biased region" description="Basic residues" evidence="1">
    <location>
        <begin position="404"/>
        <end position="419"/>
    </location>
</feature>
<accession>A0A5N6KY24</accession>
<gene>
    <name evidence="2" type="ORF">FH972_024329</name>
</gene>